<dbReference type="GO" id="GO:0034198">
    <property type="term" value="P:cellular response to amino acid starvation"/>
    <property type="evidence" value="ECO:0007669"/>
    <property type="project" value="TreeGrafter"/>
</dbReference>
<proteinExistence type="predicted"/>
<dbReference type="Proteomes" id="UP000192578">
    <property type="component" value="Unassembled WGS sequence"/>
</dbReference>
<feature type="repeat" description="WD" evidence="3">
    <location>
        <begin position="102"/>
        <end position="144"/>
    </location>
</feature>
<dbReference type="InterPro" id="IPR001680">
    <property type="entry name" value="WD40_rpt"/>
</dbReference>
<keyword evidence="2" id="KW-0677">Repeat</keyword>
<dbReference type="PROSITE" id="PS50294">
    <property type="entry name" value="WD_REPEATS_REGION"/>
    <property type="match status" value="1"/>
</dbReference>
<dbReference type="Pfam" id="PF17120">
    <property type="entry name" value="zf-RING_16"/>
    <property type="match status" value="1"/>
</dbReference>
<dbReference type="InterPro" id="IPR036322">
    <property type="entry name" value="WD40_repeat_dom_sf"/>
</dbReference>
<dbReference type="GO" id="GO:0035591">
    <property type="term" value="F:signaling adaptor activity"/>
    <property type="evidence" value="ECO:0007669"/>
    <property type="project" value="TreeGrafter"/>
</dbReference>
<dbReference type="OrthoDB" id="311712at2759"/>
<dbReference type="PROSITE" id="PS50082">
    <property type="entry name" value="WD_REPEATS_2"/>
    <property type="match status" value="2"/>
</dbReference>
<dbReference type="Gene3D" id="2.130.10.10">
    <property type="entry name" value="YVTN repeat-like/Quinoprotein amine dehydrogenase"/>
    <property type="match status" value="2"/>
</dbReference>
<dbReference type="Pfam" id="PF00400">
    <property type="entry name" value="WD40"/>
    <property type="match status" value="2"/>
</dbReference>
<keyword evidence="6" id="KW-1185">Reference proteome</keyword>
<dbReference type="PANTHER" id="PTHR46170:SF1">
    <property type="entry name" value="GATOR COMPLEX PROTEIN WDR59"/>
    <property type="match status" value="1"/>
</dbReference>
<dbReference type="SMART" id="SM00320">
    <property type="entry name" value="WD40"/>
    <property type="match status" value="4"/>
</dbReference>
<accession>A0A1W0WB79</accession>
<organism evidence="5 6">
    <name type="scientific">Hypsibius exemplaris</name>
    <name type="common">Freshwater tardigrade</name>
    <dbReference type="NCBI Taxonomy" id="2072580"/>
    <lineage>
        <taxon>Eukaryota</taxon>
        <taxon>Metazoa</taxon>
        <taxon>Ecdysozoa</taxon>
        <taxon>Tardigrada</taxon>
        <taxon>Eutardigrada</taxon>
        <taxon>Parachela</taxon>
        <taxon>Hypsibioidea</taxon>
        <taxon>Hypsibiidae</taxon>
        <taxon>Hypsibius</taxon>
    </lineage>
</organism>
<dbReference type="InterPro" id="IPR019775">
    <property type="entry name" value="WD40_repeat_CS"/>
</dbReference>
<dbReference type="PANTHER" id="PTHR46170">
    <property type="entry name" value="GATOR COMPLEX PROTEIN WDR59"/>
    <property type="match status" value="1"/>
</dbReference>
<dbReference type="InterPro" id="IPR015943">
    <property type="entry name" value="WD40/YVTN_repeat-like_dom_sf"/>
</dbReference>
<reference evidence="6" key="1">
    <citation type="submission" date="2017-01" db="EMBL/GenBank/DDBJ databases">
        <title>Comparative genomics of anhydrobiosis in the tardigrade Hypsibius dujardini.</title>
        <authorList>
            <person name="Yoshida Y."/>
            <person name="Koutsovoulos G."/>
            <person name="Laetsch D."/>
            <person name="Stevens L."/>
            <person name="Kumar S."/>
            <person name="Horikawa D."/>
            <person name="Ishino K."/>
            <person name="Komine S."/>
            <person name="Tomita M."/>
            <person name="Blaxter M."/>
            <person name="Arakawa K."/>
        </authorList>
    </citation>
    <scope>NUCLEOTIDE SEQUENCE [LARGE SCALE GENOMIC DNA]</scope>
    <source>
        <strain evidence="6">Z151</strain>
    </source>
</reference>
<dbReference type="EMBL" id="MTYJ01000144">
    <property type="protein sequence ID" value="OQV12464.1"/>
    <property type="molecule type" value="Genomic_DNA"/>
</dbReference>
<evidence type="ECO:0000259" key="4">
    <source>
        <dbReference type="Pfam" id="PF17120"/>
    </source>
</evidence>
<dbReference type="CDD" id="cd16692">
    <property type="entry name" value="mRING-H2-C3H3C2_WDR59"/>
    <property type="match status" value="1"/>
</dbReference>
<dbReference type="GO" id="GO:0035859">
    <property type="term" value="C:Seh1-associated complex"/>
    <property type="evidence" value="ECO:0007669"/>
    <property type="project" value="TreeGrafter"/>
</dbReference>
<evidence type="ECO:0000256" key="2">
    <source>
        <dbReference type="ARBA" id="ARBA00022737"/>
    </source>
</evidence>
<gene>
    <name evidence="5" type="ORF">BV898_13264</name>
</gene>
<keyword evidence="1 3" id="KW-0853">WD repeat</keyword>
<sequence length="940" mass="104043">MNWAGDELICEHRDIKATAAAIDCTGRFLVLAGRLGTSVIDLTNPQSVLRKINRKSRWEVSVVGWNHHPEFRHVIAIGSNQKVEILNFEYSVGELVDNGQAIKGLERSVLDLDWNISEPGLLVTCSVDNYVNIWDMRDLRRPVANLPSVCGASQSKWSKIGSKPLLATAHEADCKIWDFRKASTPMEYIAAHSAKINGLDWSGNSANSLVTCAQDCTVKVWDITTPKKAEHYIQVTAPVWRARFTPFGESVVTVGIPQIHRGDTSLTLWALNDTSSPIHIFSGHTEGIYDFFWRSPRNHEYQMVSWSKDQSLRLWKTDSSVQKQCGAAYLNHTIVLDHPHYEGHLSHGREHYSMTSLLSSEANGVSPPGSPVSSLDRELKSVDLPNVVVDDIDVKLRTCVVMMTSGPHLVRISLSFPLGYPENSTPNFQVTQESTTLNPMSVRQIGQALTDTFARCLKNQSVSVVPAIRSAMQFLGTLSTDASPSPRLDPHPVFISPPSQQPPVATSAGATFKVGAPTSRFSVQRVESPLISAATAKLLGNPAAVSFPTDTVIPFPRICGLCFAGDKLLMWSDHWKLGNSGGGTKSTLSGNLSGIYPSELSSRQRQVRKALKKKGKAERPTITIYSVENLLPFHPILAANYKNDSFNPVESFRFNAELAESVGRQDLAYVWNLLSVVMYQPACDYGTELRDEATWSAHPFGRALLDYLIERYRGCADSSFLATLLCILCRLPCSQKQRGIPSSRNHKSASHLGGVVSPHHTLHAEDCVDGWTLSPAVTSSVRDKRANSWTTPSWDATRKQSAEDARDLADRYILHPDRKQEFDLFKREYCEHLYGARLLNKRAEIMKCLGDAAEPHRGVEYYGICHNCRLEVRGSRCFRCKYIATTCIICHIPVRGMSSFCIVCGHGGHSTHMQNWFATNAACPSGCGCLCLEAMKTASV</sequence>
<dbReference type="AlphaFoldDB" id="A0A1W0WB79"/>
<feature type="domain" description="WDR59/RTC1-like RING zinc finger" evidence="4">
    <location>
        <begin position="883"/>
        <end position="934"/>
    </location>
</feature>
<dbReference type="SUPFAM" id="SSF50978">
    <property type="entry name" value="WD40 repeat-like"/>
    <property type="match status" value="1"/>
</dbReference>
<evidence type="ECO:0000256" key="3">
    <source>
        <dbReference type="PROSITE-ProRule" id="PRU00221"/>
    </source>
</evidence>
<evidence type="ECO:0000313" key="5">
    <source>
        <dbReference type="EMBL" id="OQV12464.1"/>
    </source>
</evidence>
<comment type="caution">
    <text evidence="5">The sequence shown here is derived from an EMBL/GenBank/DDBJ whole genome shotgun (WGS) entry which is preliminary data.</text>
</comment>
<dbReference type="GO" id="GO:0005774">
    <property type="term" value="C:vacuolar membrane"/>
    <property type="evidence" value="ECO:0007669"/>
    <property type="project" value="TreeGrafter"/>
</dbReference>
<dbReference type="PROSITE" id="PS00678">
    <property type="entry name" value="WD_REPEATS_1"/>
    <property type="match status" value="2"/>
</dbReference>
<dbReference type="InterPro" id="IPR049566">
    <property type="entry name" value="WDR59_RTC1-like_RING_Znf"/>
</dbReference>
<dbReference type="GO" id="GO:1904263">
    <property type="term" value="P:positive regulation of TORC1 signaling"/>
    <property type="evidence" value="ECO:0007669"/>
    <property type="project" value="TreeGrafter"/>
</dbReference>
<protein>
    <submittedName>
        <fullName evidence="5">WD repeat-containing protein 59</fullName>
    </submittedName>
</protein>
<evidence type="ECO:0000256" key="1">
    <source>
        <dbReference type="ARBA" id="ARBA00022574"/>
    </source>
</evidence>
<feature type="repeat" description="WD" evidence="3">
    <location>
        <begin position="189"/>
        <end position="231"/>
    </location>
</feature>
<evidence type="ECO:0000313" key="6">
    <source>
        <dbReference type="Proteomes" id="UP000192578"/>
    </source>
</evidence>
<name>A0A1W0WB79_HYPEX</name>
<dbReference type="InterPro" id="IPR039456">
    <property type="entry name" value="WDR59_mRING-H2-C3H3C2"/>
</dbReference>
<dbReference type="InterPro" id="IPR049567">
    <property type="entry name" value="WDR59-like"/>
</dbReference>